<protein>
    <submittedName>
        <fullName evidence="3">C-di-GMP phosphodiesterase</fullName>
    </submittedName>
</protein>
<evidence type="ECO:0000313" key="3">
    <source>
        <dbReference type="EMBL" id="GFR37947.1"/>
    </source>
</evidence>
<feature type="domain" description="HD-GYP" evidence="2">
    <location>
        <begin position="105"/>
        <end position="293"/>
    </location>
</feature>
<dbReference type="PROSITE" id="PS51832">
    <property type="entry name" value="HD_GYP"/>
    <property type="match status" value="1"/>
</dbReference>
<gene>
    <name evidence="3" type="ORF">PRECH8_12430</name>
</gene>
<name>A0A916QGE1_9BACL</name>
<dbReference type="CDD" id="cd00077">
    <property type="entry name" value="HDc"/>
    <property type="match status" value="1"/>
</dbReference>
<accession>A0A916QGE1</accession>
<evidence type="ECO:0000259" key="1">
    <source>
        <dbReference type="PROSITE" id="PS51831"/>
    </source>
</evidence>
<reference evidence="3" key="1">
    <citation type="submission" date="2020-08" db="EMBL/GenBank/DDBJ databases">
        <authorList>
            <person name="Uke A."/>
            <person name="Chhe C."/>
            <person name="Baramee S."/>
            <person name="Kosugi A."/>
        </authorList>
    </citation>
    <scope>NUCLEOTIDE SEQUENCE</scope>
    <source>
        <strain evidence="3">DA-C8</strain>
    </source>
</reference>
<dbReference type="Proteomes" id="UP000654993">
    <property type="component" value="Unassembled WGS sequence"/>
</dbReference>
<dbReference type="InterPro" id="IPR006674">
    <property type="entry name" value="HD_domain"/>
</dbReference>
<keyword evidence="4" id="KW-1185">Reference proteome</keyword>
<dbReference type="Gene3D" id="1.10.3210.10">
    <property type="entry name" value="Hypothetical protein af1432"/>
    <property type="match status" value="1"/>
</dbReference>
<evidence type="ECO:0000313" key="4">
    <source>
        <dbReference type="Proteomes" id="UP000654993"/>
    </source>
</evidence>
<dbReference type="SMART" id="SM00471">
    <property type="entry name" value="HDc"/>
    <property type="match status" value="1"/>
</dbReference>
<dbReference type="SUPFAM" id="SSF109604">
    <property type="entry name" value="HD-domain/PDEase-like"/>
    <property type="match status" value="1"/>
</dbReference>
<reference evidence="3" key="2">
    <citation type="journal article" date="2021" name="Data Brief">
        <title>Draft genome sequence data of the facultative, thermophilic, xylanolytic bacterium Paenibacillus sp. strain DA-C8.</title>
        <authorList>
            <person name="Chhe C."/>
            <person name="Uke A."/>
            <person name="Baramee S."/>
            <person name="Ungkulpasvich U."/>
            <person name="Tachaapaikoon C."/>
            <person name="Pason P."/>
            <person name="Waeonukul R."/>
            <person name="Ratanakhanokchai K."/>
            <person name="Kosugi A."/>
        </authorList>
    </citation>
    <scope>NUCLEOTIDE SEQUENCE</scope>
    <source>
        <strain evidence="3">DA-C8</strain>
    </source>
</reference>
<proteinExistence type="predicted"/>
<organism evidence="3 4">
    <name type="scientific">Insulibacter thermoxylanivorax</name>
    <dbReference type="NCBI Taxonomy" id="2749268"/>
    <lineage>
        <taxon>Bacteria</taxon>
        <taxon>Bacillati</taxon>
        <taxon>Bacillota</taxon>
        <taxon>Bacilli</taxon>
        <taxon>Bacillales</taxon>
        <taxon>Paenibacillaceae</taxon>
        <taxon>Insulibacter</taxon>
    </lineage>
</organism>
<dbReference type="Pfam" id="PF13487">
    <property type="entry name" value="HD_5"/>
    <property type="match status" value="1"/>
</dbReference>
<dbReference type="PANTHER" id="PTHR43155">
    <property type="entry name" value="CYCLIC DI-GMP PHOSPHODIESTERASE PA4108-RELATED"/>
    <property type="match status" value="1"/>
</dbReference>
<comment type="caution">
    <text evidence="3">The sequence shown here is derived from an EMBL/GenBank/DDBJ whole genome shotgun (WGS) entry which is preliminary data.</text>
</comment>
<evidence type="ECO:0000259" key="2">
    <source>
        <dbReference type="PROSITE" id="PS51832"/>
    </source>
</evidence>
<dbReference type="RefSeq" id="WP_200966216.1">
    <property type="nucleotide sequence ID" value="NZ_BMAQ01000009.1"/>
</dbReference>
<dbReference type="PROSITE" id="PS51831">
    <property type="entry name" value="HD"/>
    <property type="match status" value="1"/>
</dbReference>
<dbReference type="InterPro" id="IPR003607">
    <property type="entry name" value="HD/PDEase_dom"/>
</dbReference>
<sequence length="345" mass="38803">MRYVDVNSLEPGQILGRSIFSNNGTVLLAEDVQLTVYMINTLKRVGVTMVYIKDPLYDDVELEQVVSDETKRAVINKMIETFEAIKSGKEFHTKSLSTTIDRLLEELFLNKEILVQLTDIRTHDNQQFIHALNVCVMAVLIGMNLGYQPQQLKELAMGALLHDVGKVGLPIDVREDPESREHHTWRGFEFIKNKHEFSLMSAHIALQHHEHVDGTGIPRQLTGDQIHPYAKIVSVANVFDNLTAGDSSNKPVMPHEACERLMAMAGNVLDYECVVEFLKVVSVYPTGITVQLSTKEIGVIVGQHRGLPSRPIVRVIEADKTADHIEVKEIDLAKHPTIFIERVLT</sequence>
<dbReference type="EMBL" id="BMAQ01000009">
    <property type="protein sequence ID" value="GFR37947.1"/>
    <property type="molecule type" value="Genomic_DNA"/>
</dbReference>
<dbReference type="InterPro" id="IPR037522">
    <property type="entry name" value="HD_GYP_dom"/>
</dbReference>
<feature type="domain" description="HD" evidence="1">
    <location>
        <begin position="127"/>
        <end position="242"/>
    </location>
</feature>
<dbReference type="PANTHER" id="PTHR43155:SF2">
    <property type="entry name" value="CYCLIC DI-GMP PHOSPHODIESTERASE PA4108"/>
    <property type="match status" value="1"/>
</dbReference>
<dbReference type="AlphaFoldDB" id="A0A916QGE1"/>